<dbReference type="EMBL" id="FORI01000001">
    <property type="protein sequence ID" value="SFI42449.1"/>
    <property type="molecule type" value="Genomic_DNA"/>
</dbReference>
<dbReference type="OrthoDB" id="361170at2"/>
<dbReference type="CDD" id="cd00009">
    <property type="entry name" value="AAA"/>
    <property type="match status" value="1"/>
</dbReference>
<dbReference type="PANTHER" id="PTHR30050">
    <property type="entry name" value="CHROMOSOMAL REPLICATION INITIATOR PROTEIN DNAA"/>
    <property type="match status" value="1"/>
</dbReference>
<dbReference type="PANTHER" id="PTHR30050:SF4">
    <property type="entry name" value="ATP-BINDING PROTEIN RV3427C IN INSERTION SEQUENCE-RELATED"/>
    <property type="match status" value="1"/>
</dbReference>
<reference evidence="3" key="1">
    <citation type="submission" date="2016-10" db="EMBL/GenBank/DDBJ databases">
        <authorList>
            <person name="Varghese N."/>
            <person name="Submissions S."/>
        </authorList>
    </citation>
    <scope>NUCLEOTIDE SEQUENCE [LARGE SCALE GENOMIC DNA]</scope>
    <source>
        <strain evidence="3">XBD1002</strain>
    </source>
</reference>
<dbReference type="SUPFAM" id="SSF52540">
    <property type="entry name" value="P-loop containing nucleoside triphosphate hydrolases"/>
    <property type="match status" value="1"/>
</dbReference>
<proteinExistence type="predicted"/>
<sequence>MEKDNIKTIRDFMIPQFTLLASPEQDEIIRQREQEAEREHEKELQAKKKLEFEHSGVPKRYWNESFETWKVRNTDDEKRLQAVIEYSHKENNDSVLLMLGPKGVGKTHLGSSIIRDTGGTFISIEEMIFQYECSSDYHAKINRVDLMNFYSTTPMLVIDEIGRSMQQAREDSLLNYILRRRYENMLPTVLISNLQKTDLMKKLGDAVVDRLKETCQCVEFVGESYRPGKRKIA</sequence>
<dbReference type="Pfam" id="PF01695">
    <property type="entry name" value="IstB_IS21"/>
    <property type="match status" value="1"/>
</dbReference>
<dbReference type="Proteomes" id="UP000182737">
    <property type="component" value="Unassembled WGS sequence"/>
</dbReference>
<name>A0A1I3I3J8_9SPIR</name>
<feature type="domain" description="IstB-like ATP-binding" evidence="1">
    <location>
        <begin position="43"/>
        <end position="230"/>
    </location>
</feature>
<dbReference type="AlphaFoldDB" id="A0A1I3I3J8"/>
<evidence type="ECO:0000313" key="2">
    <source>
        <dbReference type="EMBL" id="SFI42449.1"/>
    </source>
</evidence>
<organism evidence="2 3">
    <name type="scientific">Treponema bryantii</name>
    <dbReference type="NCBI Taxonomy" id="163"/>
    <lineage>
        <taxon>Bacteria</taxon>
        <taxon>Pseudomonadati</taxon>
        <taxon>Spirochaetota</taxon>
        <taxon>Spirochaetia</taxon>
        <taxon>Spirochaetales</taxon>
        <taxon>Treponemataceae</taxon>
        <taxon>Treponema</taxon>
    </lineage>
</organism>
<dbReference type="InterPro" id="IPR027417">
    <property type="entry name" value="P-loop_NTPase"/>
</dbReference>
<dbReference type="RefSeq" id="WP_074929885.1">
    <property type="nucleotide sequence ID" value="NZ_FORI01000001.1"/>
</dbReference>
<evidence type="ECO:0000259" key="1">
    <source>
        <dbReference type="Pfam" id="PF01695"/>
    </source>
</evidence>
<keyword evidence="3" id="KW-1185">Reference proteome</keyword>
<dbReference type="InterPro" id="IPR002611">
    <property type="entry name" value="IstB_ATP-bd"/>
</dbReference>
<dbReference type="GO" id="GO:0006260">
    <property type="term" value="P:DNA replication"/>
    <property type="evidence" value="ECO:0007669"/>
    <property type="project" value="TreeGrafter"/>
</dbReference>
<dbReference type="Gene3D" id="3.40.50.300">
    <property type="entry name" value="P-loop containing nucleotide triphosphate hydrolases"/>
    <property type="match status" value="1"/>
</dbReference>
<accession>A0A1I3I3J8</accession>
<protein>
    <submittedName>
        <fullName evidence="2">DNA replication protein DnaC</fullName>
    </submittedName>
</protein>
<gene>
    <name evidence="2" type="ORF">SAMN04487775_101295</name>
</gene>
<dbReference type="GO" id="GO:0005524">
    <property type="term" value="F:ATP binding"/>
    <property type="evidence" value="ECO:0007669"/>
    <property type="project" value="InterPro"/>
</dbReference>
<evidence type="ECO:0000313" key="3">
    <source>
        <dbReference type="Proteomes" id="UP000182737"/>
    </source>
</evidence>